<protein>
    <submittedName>
        <fullName evidence="1">Uncharacterized protein</fullName>
    </submittedName>
</protein>
<organism evidence="1 2">
    <name type="scientific">Glossina pallidipes</name>
    <name type="common">Tsetse fly</name>
    <dbReference type="NCBI Taxonomy" id="7398"/>
    <lineage>
        <taxon>Eukaryota</taxon>
        <taxon>Metazoa</taxon>
        <taxon>Ecdysozoa</taxon>
        <taxon>Arthropoda</taxon>
        <taxon>Hexapoda</taxon>
        <taxon>Insecta</taxon>
        <taxon>Pterygota</taxon>
        <taxon>Neoptera</taxon>
        <taxon>Endopterygota</taxon>
        <taxon>Diptera</taxon>
        <taxon>Brachycera</taxon>
        <taxon>Muscomorpha</taxon>
        <taxon>Hippoboscoidea</taxon>
        <taxon>Glossinidae</taxon>
        <taxon>Glossina</taxon>
    </lineage>
</organism>
<accession>A0A1B0A1Q3</accession>
<evidence type="ECO:0000313" key="2">
    <source>
        <dbReference type="Proteomes" id="UP000092445"/>
    </source>
</evidence>
<proteinExistence type="predicted"/>
<reference evidence="1" key="2">
    <citation type="submission" date="2020-05" db="UniProtKB">
        <authorList>
            <consortium name="EnsemblMetazoa"/>
        </authorList>
    </citation>
    <scope>IDENTIFICATION</scope>
    <source>
        <strain evidence="1">IAEA</strain>
    </source>
</reference>
<sequence>MYFRLFNKTPFLYNNREMVHQDQCRHLTNTLFPICTTSENKQTKKNPPKRELFSEANLKDDMSYEKNTDGLPTNCMCNMAKHNTFFYNIWAVANTLFVKRFRKETVFQPQRQILDIVRVEE</sequence>
<name>A0A1B0A1Q3_GLOPL</name>
<dbReference type="EnsemblMetazoa" id="GPAI031792-RA">
    <property type="protein sequence ID" value="GPAI031792-PA"/>
    <property type="gene ID" value="GPAI031792"/>
</dbReference>
<keyword evidence="2" id="KW-1185">Reference proteome</keyword>
<dbReference type="Proteomes" id="UP000092445">
    <property type="component" value="Unassembled WGS sequence"/>
</dbReference>
<reference evidence="2" key="1">
    <citation type="submission" date="2014-03" db="EMBL/GenBank/DDBJ databases">
        <authorList>
            <person name="Aksoy S."/>
            <person name="Warren W."/>
            <person name="Wilson R.K."/>
        </authorList>
    </citation>
    <scope>NUCLEOTIDE SEQUENCE [LARGE SCALE GENOMIC DNA]</scope>
    <source>
        <strain evidence="2">IAEA</strain>
    </source>
</reference>
<evidence type="ECO:0000313" key="1">
    <source>
        <dbReference type="EnsemblMetazoa" id="GPAI031792-PA"/>
    </source>
</evidence>
<dbReference type="AlphaFoldDB" id="A0A1B0A1Q3"/>
<dbReference type="VEuPathDB" id="VectorBase:GPAI031792"/>